<dbReference type="PROSITE" id="PS51352">
    <property type="entry name" value="THIOREDOXIN_2"/>
    <property type="match status" value="1"/>
</dbReference>
<dbReference type="InterPro" id="IPR050553">
    <property type="entry name" value="Thioredoxin_ResA/DsbE_sf"/>
</dbReference>
<reference evidence="2 3" key="1">
    <citation type="submission" date="2023-01" db="EMBL/GenBank/DDBJ databases">
        <title>Psychroserpens ponticola sp. nov., isolated from seawater.</title>
        <authorList>
            <person name="Kristyanto S."/>
            <person name="Jung J."/>
            <person name="Kim J.M."/>
            <person name="Jeon C.O."/>
        </authorList>
    </citation>
    <scope>NUCLEOTIDE SEQUENCE [LARGE SCALE GENOMIC DNA]</scope>
    <source>
        <strain evidence="2 3">MSW6</strain>
    </source>
</reference>
<dbReference type="InterPro" id="IPR013740">
    <property type="entry name" value="Redoxin"/>
</dbReference>
<dbReference type="InterPro" id="IPR013766">
    <property type="entry name" value="Thioredoxin_domain"/>
</dbReference>
<accession>A0ABY7RT08</accession>
<dbReference type="CDD" id="cd02966">
    <property type="entry name" value="TlpA_like_family"/>
    <property type="match status" value="1"/>
</dbReference>
<dbReference type="InterPro" id="IPR036249">
    <property type="entry name" value="Thioredoxin-like_sf"/>
</dbReference>
<sequence>MKKITIIFLISVIVTSCKKKKEINVQYITNKFNETIENIDKVQYDAQNVMTFSDGNVWNNKGFAVLEKETSDTVFGFSFYGIRNNINKSSIYKDGIGFQISNSKRKFEQEKGGLHFLGNPGGQMIYRDFFKLDSVYKNVVFSETDSTYLLTYTFEDDLKNKITDKTKTIELSKNNFLPKKVVNSLQPDFGNKQTVEFIFDNFKINENIDKSVNSYIEELNEYEQIIEKEPKPNPLLKKSLPKFILTDLFDEKNKVNIETDKLTLIDFWEVWCGWCIKSFPKVEEIKNKYENDLNVIGIVSQDIENARKLVEKKETTFLNLIGNKELNQTFSVNSWPRYFLVDQNGIIQEEYHGFSDQIEKDIKKLINK</sequence>
<dbReference type="Proteomes" id="UP001202717">
    <property type="component" value="Chromosome"/>
</dbReference>
<gene>
    <name evidence="2" type="ORF">MUN68_009210</name>
</gene>
<dbReference type="Pfam" id="PF08534">
    <property type="entry name" value="Redoxin"/>
    <property type="match status" value="1"/>
</dbReference>
<dbReference type="PROSITE" id="PS51257">
    <property type="entry name" value="PROKAR_LIPOPROTEIN"/>
    <property type="match status" value="1"/>
</dbReference>
<evidence type="ECO:0000259" key="1">
    <source>
        <dbReference type="PROSITE" id="PS51352"/>
    </source>
</evidence>
<evidence type="ECO:0000313" key="2">
    <source>
        <dbReference type="EMBL" id="WCO00252.1"/>
    </source>
</evidence>
<dbReference type="PANTHER" id="PTHR42852:SF13">
    <property type="entry name" value="PROTEIN DIPZ"/>
    <property type="match status" value="1"/>
</dbReference>
<protein>
    <submittedName>
        <fullName evidence="2">TlpA disulfide reductase family protein</fullName>
    </submittedName>
</protein>
<dbReference type="Gene3D" id="3.40.30.10">
    <property type="entry name" value="Glutaredoxin"/>
    <property type="match status" value="1"/>
</dbReference>
<name>A0ABY7RT08_9FLAO</name>
<dbReference type="RefSeq" id="WP_249997334.1">
    <property type="nucleotide sequence ID" value="NZ_CP116221.1"/>
</dbReference>
<dbReference type="EMBL" id="CP116221">
    <property type="protein sequence ID" value="WCO00252.1"/>
    <property type="molecule type" value="Genomic_DNA"/>
</dbReference>
<proteinExistence type="predicted"/>
<dbReference type="SUPFAM" id="SSF52833">
    <property type="entry name" value="Thioredoxin-like"/>
    <property type="match status" value="1"/>
</dbReference>
<evidence type="ECO:0000313" key="3">
    <source>
        <dbReference type="Proteomes" id="UP001202717"/>
    </source>
</evidence>
<organism evidence="2 3">
    <name type="scientific">Psychroserpens ponticola</name>
    <dbReference type="NCBI Taxonomy" id="2932268"/>
    <lineage>
        <taxon>Bacteria</taxon>
        <taxon>Pseudomonadati</taxon>
        <taxon>Bacteroidota</taxon>
        <taxon>Flavobacteriia</taxon>
        <taxon>Flavobacteriales</taxon>
        <taxon>Flavobacteriaceae</taxon>
        <taxon>Psychroserpens</taxon>
    </lineage>
</organism>
<keyword evidence="3" id="KW-1185">Reference proteome</keyword>
<feature type="domain" description="Thioredoxin" evidence="1">
    <location>
        <begin position="234"/>
        <end position="368"/>
    </location>
</feature>
<dbReference type="PANTHER" id="PTHR42852">
    <property type="entry name" value="THIOL:DISULFIDE INTERCHANGE PROTEIN DSBE"/>
    <property type="match status" value="1"/>
</dbReference>